<gene>
    <name evidence="12" type="ORF">A8135_10315</name>
</gene>
<dbReference type="InterPro" id="IPR010372">
    <property type="entry name" value="DNA_pol3_delta_N"/>
</dbReference>
<dbReference type="PANTHER" id="PTHR34388:SF1">
    <property type="entry name" value="DNA POLYMERASE III SUBUNIT DELTA"/>
    <property type="match status" value="1"/>
</dbReference>
<dbReference type="InterPro" id="IPR027417">
    <property type="entry name" value="P-loop_NTPase"/>
</dbReference>
<sequence length="340" mass="39001">MLIKQQALDNYLSRNPFAAIYILFGQDHFLLTEAATTIKHRWQQQNTDTEQSVIDINSPSDWGLVEEKANSYSLFSSFTLLDVRYEKQTLDATGKHFISNYIQNINPSCLLLVRSPNLTTKQLQSFTNHKAIHVIQAQPLNSMATQQWIKEQLVTRGIKFEAELPALIYQYTQGNMLAYAQAVEKIHLIADESVLTLTTAKEQLIDQCNYQLYELSDACLLQDANKVIQHLRYAHDSNTEPTLILWLLAQDIRYLLQLIEITEQSIPFSTACTQLKIWAQKSKLYQPAIKRLSKELLMQLLRFCKMVDEQIKSNQNSQIWPGLERVALSLCLGKKVGHLG</sequence>
<proteinExistence type="inferred from homology"/>
<keyword evidence="6" id="KW-0239">DNA-directed DNA polymerase</keyword>
<evidence type="ECO:0000256" key="6">
    <source>
        <dbReference type="ARBA" id="ARBA00022932"/>
    </source>
</evidence>
<evidence type="ECO:0000313" key="12">
    <source>
        <dbReference type="EMBL" id="OCH98691.1"/>
    </source>
</evidence>
<evidence type="ECO:0000256" key="2">
    <source>
        <dbReference type="ARBA" id="ARBA00017703"/>
    </source>
</evidence>
<dbReference type="EC" id="2.7.7.7" evidence="1 9"/>
<organism evidence="12 13">
    <name type="scientific">Legionella jamestowniensis</name>
    <dbReference type="NCBI Taxonomy" id="455"/>
    <lineage>
        <taxon>Bacteria</taxon>
        <taxon>Pseudomonadati</taxon>
        <taxon>Pseudomonadota</taxon>
        <taxon>Gammaproteobacteria</taxon>
        <taxon>Legionellales</taxon>
        <taxon>Legionellaceae</taxon>
        <taxon>Legionella</taxon>
    </lineage>
</organism>
<evidence type="ECO:0000256" key="5">
    <source>
        <dbReference type="ARBA" id="ARBA00022705"/>
    </source>
</evidence>
<evidence type="ECO:0000259" key="11">
    <source>
        <dbReference type="Pfam" id="PF21694"/>
    </source>
</evidence>
<dbReference type="InterPro" id="IPR008921">
    <property type="entry name" value="DNA_pol3_clamp-load_cplx_C"/>
</dbReference>
<keyword evidence="5" id="KW-0235">DNA replication</keyword>
<dbReference type="Gene3D" id="1.20.272.10">
    <property type="match status" value="1"/>
</dbReference>
<dbReference type="NCBIfam" id="TIGR01128">
    <property type="entry name" value="holA"/>
    <property type="match status" value="1"/>
</dbReference>
<feature type="domain" description="DNA polymerase III delta N-terminal" evidence="10">
    <location>
        <begin position="21"/>
        <end position="127"/>
    </location>
</feature>
<evidence type="ECO:0000256" key="1">
    <source>
        <dbReference type="ARBA" id="ARBA00012417"/>
    </source>
</evidence>
<comment type="caution">
    <text evidence="12">The sequence shown here is derived from an EMBL/GenBank/DDBJ whole genome shotgun (WGS) entry which is preliminary data.</text>
</comment>
<dbReference type="EMBL" id="LYOZ01000006">
    <property type="protein sequence ID" value="OCH98691.1"/>
    <property type="molecule type" value="Genomic_DNA"/>
</dbReference>
<name>A0ABX2XVV2_9GAMM</name>
<dbReference type="RefSeq" id="WP_065620508.1">
    <property type="nucleotide sequence ID" value="NZ_LYOZ01000006.1"/>
</dbReference>
<evidence type="ECO:0000256" key="9">
    <source>
        <dbReference type="NCBIfam" id="TIGR01128"/>
    </source>
</evidence>
<reference evidence="12 13" key="1">
    <citation type="submission" date="2016-05" db="EMBL/GenBank/DDBJ databases">
        <authorList>
            <person name="Prochazka B."/>
            <person name="Indra A."/>
            <person name="Hasenberger P."/>
            <person name="Blaschitz M."/>
            <person name="Wagner L."/>
            <person name="Wewalka G."/>
            <person name="Sorschag S."/>
            <person name="Schmid D."/>
            <person name="Ruppitsch W."/>
        </authorList>
    </citation>
    <scope>NUCLEOTIDE SEQUENCE [LARGE SCALE GENOMIC DNA]</scope>
    <source>
        <strain evidence="12 13">974010_12</strain>
    </source>
</reference>
<dbReference type="Gene3D" id="1.10.8.60">
    <property type="match status" value="1"/>
</dbReference>
<keyword evidence="4" id="KW-0548">Nucleotidyltransferase</keyword>
<evidence type="ECO:0000256" key="8">
    <source>
        <dbReference type="ARBA" id="ARBA00049244"/>
    </source>
</evidence>
<dbReference type="PANTHER" id="PTHR34388">
    <property type="entry name" value="DNA POLYMERASE III SUBUNIT DELTA"/>
    <property type="match status" value="1"/>
</dbReference>
<protein>
    <recommendedName>
        <fullName evidence="2 9">DNA polymerase III subunit delta</fullName>
        <ecNumber evidence="1 9">2.7.7.7</ecNumber>
    </recommendedName>
</protein>
<dbReference type="Proteomes" id="UP000093336">
    <property type="component" value="Unassembled WGS sequence"/>
</dbReference>
<comment type="catalytic activity">
    <reaction evidence="8">
        <text>DNA(n) + a 2'-deoxyribonucleoside 5'-triphosphate = DNA(n+1) + diphosphate</text>
        <dbReference type="Rhea" id="RHEA:22508"/>
        <dbReference type="Rhea" id="RHEA-COMP:17339"/>
        <dbReference type="Rhea" id="RHEA-COMP:17340"/>
        <dbReference type="ChEBI" id="CHEBI:33019"/>
        <dbReference type="ChEBI" id="CHEBI:61560"/>
        <dbReference type="ChEBI" id="CHEBI:173112"/>
        <dbReference type="EC" id="2.7.7.7"/>
    </reaction>
</comment>
<evidence type="ECO:0000256" key="4">
    <source>
        <dbReference type="ARBA" id="ARBA00022695"/>
    </source>
</evidence>
<keyword evidence="13" id="KW-1185">Reference proteome</keyword>
<dbReference type="Pfam" id="PF06144">
    <property type="entry name" value="DNA_pol3_delta"/>
    <property type="match status" value="1"/>
</dbReference>
<dbReference type="InterPro" id="IPR048466">
    <property type="entry name" value="DNA_pol3_delta-like_C"/>
</dbReference>
<evidence type="ECO:0000256" key="7">
    <source>
        <dbReference type="ARBA" id="ARBA00034754"/>
    </source>
</evidence>
<dbReference type="Gene3D" id="3.40.50.300">
    <property type="entry name" value="P-loop containing nucleotide triphosphate hydrolases"/>
    <property type="match status" value="1"/>
</dbReference>
<dbReference type="SUPFAM" id="SSF52540">
    <property type="entry name" value="P-loop containing nucleoside triphosphate hydrolases"/>
    <property type="match status" value="1"/>
</dbReference>
<evidence type="ECO:0000256" key="3">
    <source>
        <dbReference type="ARBA" id="ARBA00022679"/>
    </source>
</evidence>
<evidence type="ECO:0000259" key="10">
    <source>
        <dbReference type="Pfam" id="PF06144"/>
    </source>
</evidence>
<comment type="similarity">
    <text evidence="7">Belongs to the DNA polymerase HolA subunit family.</text>
</comment>
<evidence type="ECO:0000313" key="13">
    <source>
        <dbReference type="Proteomes" id="UP000093336"/>
    </source>
</evidence>
<keyword evidence="3" id="KW-0808">Transferase</keyword>
<dbReference type="Pfam" id="PF21694">
    <property type="entry name" value="DNA_pol3_delta_C"/>
    <property type="match status" value="1"/>
</dbReference>
<dbReference type="InterPro" id="IPR005790">
    <property type="entry name" value="DNA_polIII_delta"/>
</dbReference>
<feature type="domain" description="DNA polymerase III delta subunit-like C-terminal" evidence="11">
    <location>
        <begin position="212"/>
        <end position="316"/>
    </location>
</feature>
<dbReference type="SUPFAM" id="SSF48019">
    <property type="entry name" value="post-AAA+ oligomerization domain-like"/>
    <property type="match status" value="1"/>
</dbReference>
<accession>A0ABX2XVV2</accession>